<protein>
    <submittedName>
        <fullName evidence="3">t-SNARE coiled-coil homology domain-containing protein</fullName>
    </submittedName>
</protein>
<evidence type="ECO:0000313" key="3">
    <source>
        <dbReference type="WBParaSite" id="Hba_12532"/>
    </source>
</evidence>
<dbReference type="Proteomes" id="UP000095283">
    <property type="component" value="Unplaced"/>
</dbReference>
<evidence type="ECO:0000256" key="1">
    <source>
        <dbReference type="SAM" id="MobiDB-lite"/>
    </source>
</evidence>
<feature type="compositionally biased region" description="Low complexity" evidence="1">
    <location>
        <begin position="23"/>
        <end position="97"/>
    </location>
</feature>
<evidence type="ECO:0000313" key="2">
    <source>
        <dbReference type="Proteomes" id="UP000095283"/>
    </source>
</evidence>
<keyword evidence="2" id="KW-1185">Reference proteome</keyword>
<organism evidence="2 3">
    <name type="scientific">Heterorhabditis bacteriophora</name>
    <name type="common">Entomopathogenic nematode worm</name>
    <dbReference type="NCBI Taxonomy" id="37862"/>
    <lineage>
        <taxon>Eukaryota</taxon>
        <taxon>Metazoa</taxon>
        <taxon>Ecdysozoa</taxon>
        <taxon>Nematoda</taxon>
        <taxon>Chromadorea</taxon>
        <taxon>Rhabditida</taxon>
        <taxon>Rhabditina</taxon>
        <taxon>Rhabditomorpha</taxon>
        <taxon>Strongyloidea</taxon>
        <taxon>Heterorhabditidae</taxon>
        <taxon>Heterorhabditis</taxon>
    </lineage>
</organism>
<sequence>MPYEVGQSASIVEKAKSKTANIPPEISTGTTTNTPSEISTGTTTNTPPEISTGTTTNTPPEISTGTTTNTPPEISTGTTTNTPPEISTGTTTTTPPGTTMPPVNSSHLGFNFACPTDHFCEYTYVAPYYNRTWYNTEEKKYHNYASEFDNIEKIINSNFNESFTVYDDVTKQLNHLNETVMNITGLLNSIEKDQNNISAALDCMEYKLIQAQVFLDDVQTRVGSCFYQQCYLVIFVFTRNNYKFFFQLLQLLLLLRPPQSLPRRVIVQRIVLVTVNHHHVQ</sequence>
<feature type="region of interest" description="Disordered" evidence="1">
    <location>
        <begin position="15"/>
        <end position="102"/>
    </location>
</feature>
<dbReference type="WBParaSite" id="Hba_12532">
    <property type="protein sequence ID" value="Hba_12532"/>
    <property type="gene ID" value="Hba_12532"/>
</dbReference>
<proteinExistence type="predicted"/>
<dbReference type="AlphaFoldDB" id="A0A1I7X533"/>
<reference evidence="3" key="1">
    <citation type="submission" date="2016-11" db="UniProtKB">
        <authorList>
            <consortium name="WormBaseParasite"/>
        </authorList>
    </citation>
    <scope>IDENTIFICATION</scope>
</reference>
<accession>A0A1I7X533</accession>
<name>A0A1I7X533_HETBA</name>